<evidence type="ECO:0000313" key="2">
    <source>
        <dbReference type="Proteomes" id="UP001172386"/>
    </source>
</evidence>
<accession>A0ACC3AJ47</accession>
<organism evidence="1 2">
    <name type="scientific">Neophaeococcomyces mojaviensis</name>
    <dbReference type="NCBI Taxonomy" id="3383035"/>
    <lineage>
        <taxon>Eukaryota</taxon>
        <taxon>Fungi</taxon>
        <taxon>Dikarya</taxon>
        <taxon>Ascomycota</taxon>
        <taxon>Pezizomycotina</taxon>
        <taxon>Eurotiomycetes</taxon>
        <taxon>Chaetothyriomycetidae</taxon>
        <taxon>Chaetothyriales</taxon>
        <taxon>Chaetothyriales incertae sedis</taxon>
        <taxon>Neophaeococcomyces</taxon>
    </lineage>
</organism>
<sequence length="180" mass="21284">MELLDNQLHNSFDNIESIFWDPIPHELMINTYKEMLQNTENFYCSLNLSSSDPASPTSSISSSRESGQWLPKLVVKSGDAKPDKVERRRAQNKKSQRAYRDRKEQYQRDLEGKIAQWKEKHNKLTESYTAQSKEIMQLKYLIEELKLELLSLQSQSPDMWMQTSQWLPEFDYFSWSPPDL</sequence>
<keyword evidence="2" id="KW-1185">Reference proteome</keyword>
<name>A0ACC3AJ47_9EURO</name>
<reference evidence="1" key="1">
    <citation type="submission" date="2022-10" db="EMBL/GenBank/DDBJ databases">
        <title>Culturing micro-colonial fungi from biological soil crusts in the Mojave desert and describing Neophaeococcomyces mojavensis, and introducing the new genera and species Taxawa tesnikishii.</title>
        <authorList>
            <person name="Kurbessoian T."/>
            <person name="Stajich J.E."/>
        </authorList>
    </citation>
    <scope>NUCLEOTIDE SEQUENCE</scope>
    <source>
        <strain evidence="1">JES_112</strain>
    </source>
</reference>
<protein>
    <submittedName>
        <fullName evidence="1">Uncharacterized protein</fullName>
    </submittedName>
</protein>
<proteinExistence type="predicted"/>
<evidence type="ECO:0000313" key="1">
    <source>
        <dbReference type="EMBL" id="KAJ9663681.1"/>
    </source>
</evidence>
<dbReference type="EMBL" id="JAPDRQ010000007">
    <property type="protein sequence ID" value="KAJ9663681.1"/>
    <property type="molecule type" value="Genomic_DNA"/>
</dbReference>
<dbReference type="Proteomes" id="UP001172386">
    <property type="component" value="Unassembled WGS sequence"/>
</dbReference>
<comment type="caution">
    <text evidence="1">The sequence shown here is derived from an EMBL/GenBank/DDBJ whole genome shotgun (WGS) entry which is preliminary data.</text>
</comment>
<gene>
    <name evidence="1" type="ORF">H2198_000693</name>
</gene>